<feature type="region of interest" description="Disordered" evidence="5">
    <location>
        <begin position="25"/>
        <end position="53"/>
    </location>
</feature>
<dbReference type="AlphaFoldDB" id="T1PJX3"/>
<dbReference type="PROSITE" id="PS50056">
    <property type="entry name" value="TYR_PHOSPHATASE_2"/>
    <property type="match status" value="1"/>
</dbReference>
<reference evidence="11" key="3">
    <citation type="submission" date="2025-04" db="UniProtKB">
        <authorList>
            <consortium name="RefSeq"/>
        </authorList>
    </citation>
    <scope>IDENTIFICATION</scope>
    <source>
        <strain evidence="11">Aabys</strain>
    </source>
</reference>
<keyword evidence="10" id="KW-1185">Reference proteome</keyword>
<evidence type="ECO:0000256" key="1">
    <source>
        <dbReference type="ARBA" id="ARBA00008601"/>
    </source>
</evidence>
<evidence type="ECO:0000256" key="2">
    <source>
        <dbReference type="ARBA" id="ARBA00013064"/>
    </source>
</evidence>
<dbReference type="PANTHER" id="PTHR10159">
    <property type="entry name" value="DUAL SPECIFICITY PROTEIN PHOSPHATASE"/>
    <property type="match status" value="1"/>
</dbReference>
<dbReference type="GO" id="GO:0033550">
    <property type="term" value="F:MAP kinase tyrosine phosphatase activity"/>
    <property type="evidence" value="ECO:0007669"/>
    <property type="project" value="TreeGrafter"/>
</dbReference>
<dbReference type="GO" id="GO:0008330">
    <property type="term" value="F:protein tyrosine/threonine phosphatase activity"/>
    <property type="evidence" value="ECO:0007669"/>
    <property type="project" value="TreeGrafter"/>
</dbReference>
<dbReference type="PROSITE" id="PS50054">
    <property type="entry name" value="TYR_PHOSPHATASE_DUAL"/>
    <property type="match status" value="1"/>
</dbReference>
<dbReference type="STRING" id="7370.T1PJX3"/>
<dbReference type="VEuPathDB" id="VectorBase:MDOMA2_015937"/>
<feature type="compositionally biased region" description="Polar residues" evidence="5">
    <location>
        <begin position="321"/>
        <end position="330"/>
    </location>
</feature>
<feature type="region of interest" description="Disordered" evidence="5">
    <location>
        <begin position="215"/>
        <end position="288"/>
    </location>
</feature>
<keyword evidence="3" id="KW-0378">Hydrolase</keyword>
<dbReference type="Proteomes" id="UP001652621">
    <property type="component" value="Unplaced"/>
</dbReference>
<dbReference type="EC" id="3.1.3.48" evidence="2"/>
<dbReference type="InterPro" id="IPR000340">
    <property type="entry name" value="Dual-sp_phosphatase_cat-dom"/>
</dbReference>
<accession>T1PJX3</accession>
<gene>
    <name evidence="9" type="primary">101888894</name>
    <name evidence="11" type="synonym">LOC101888894</name>
</gene>
<feature type="compositionally biased region" description="Low complexity" evidence="5">
    <location>
        <begin position="260"/>
        <end position="271"/>
    </location>
</feature>
<dbReference type="VEuPathDB" id="VectorBase:MDOA007613"/>
<proteinExistence type="evidence at transcript level"/>
<evidence type="ECO:0000313" key="8">
    <source>
        <dbReference type="EMBL" id="AFP63024.1"/>
    </source>
</evidence>
<feature type="region of interest" description="Disordered" evidence="5">
    <location>
        <begin position="314"/>
        <end position="336"/>
    </location>
</feature>
<dbReference type="EnsemblMetazoa" id="MDOA007613-RA">
    <property type="protein sequence ID" value="MDOA007613-PA"/>
    <property type="gene ID" value="MDOA007613"/>
</dbReference>
<keyword evidence="4" id="KW-0904">Protein phosphatase</keyword>
<dbReference type="eggNOG" id="KOG1716">
    <property type="taxonomic scope" value="Eukaryota"/>
</dbReference>
<dbReference type="PANTHER" id="PTHR10159:SF528">
    <property type="entry name" value="PUCKERED, ISOFORM A"/>
    <property type="match status" value="1"/>
</dbReference>
<feature type="domain" description="Tyrosine-protein phosphatase" evidence="6">
    <location>
        <begin position="66"/>
        <end position="206"/>
    </location>
</feature>
<dbReference type="InterPro" id="IPR020422">
    <property type="entry name" value="TYR_PHOSPHATASE_DUAL_dom"/>
</dbReference>
<dbReference type="GO" id="GO:0043409">
    <property type="term" value="P:negative regulation of MAPK cascade"/>
    <property type="evidence" value="ECO:0007669"/>
    <property type="project" value="TreeGrafter"/>
</dbReference>
<dbReference type="FunFam" id="3.90.190.10:FF:000028">
    <property type="entry name" value="Dual specificity phosphatase 10"/>
    <property type="match status" value="1"/>
</dbReference>
<dbReference type="GO" id="GO:0005829">
    <property type="term" value="C:cytosol"/>
    <property type="evidence" value="ECO:0007669"/>
    <property type="project" value="TreeGrafter"/>
</dbReference>
<protein>
    <recommendedName>
        <fullName evidence="2">protein-tyrosine-phosphatase</fullName>
        <ecNumber evidence="2">3.1.3.48</ecNumber>
    </recommendedName>
</protein>
<evidence type="ECO:0000256" key="4">
    <source>
        <dbReference type="ARBA" id="ARBA00022912"/>
    </source>
</evidence>
<dbReference type="PROSITE" id="PS00383">
    <property type="entry name" value="TYR_PHOSPHATASE_1"/>
    <property type="match status" value="1"/>
</dbReference>
<evidence type="ECO:0000259" key="7">
    <source>
        <dbReference type="PROSITE" id="PS50056"/>
    </source>
</evidence>
<dbReference type="KEGG" id="mde:101888894"/>
<dbReference type="InterPro" id="IPR016130">
    <property type="entry name" value="Tyr_Pase_AS"/>
</dbReference>
<dbReference type="CTD" id="40958"/>
<evidence type="ECO:0000313" key="10">
    <source>
        <dbReference type="Proteomes" id="UP001652621"/>
    </source>
</evidence>
<reference evidence="9" key="2">
    <citation type="submission" date="2021-01" db="UniProtKB">
        <authorList>
            <consortium name="EnsemblMetazoa"/>
        </authorList>
    </citation>
    <scope>IDENTIFICATION</scope>
    <source>
        <strain evidence="9">Aabys</strain>
    </source>
</reference>
<evidence type="ECO:0000256" key="5">
    <source>
        <dbReference type="SAM" id="MobiDB-lite"/>
    </source>
</evidence>
<dbReference type="RefSeq" id="XP_005185714.1">
    <property type="nucleotide sequence ID" value="XM_005185657.3"/>
</dbReference>
<feature type="compositionally biased region" description="Acidic residues" evidence="5">
    <location>
        <begin position="248"/>
        <end position="257"/>
    </location>
</feature>
<sequence>MKMRMKRESPCLLLRFMPITKVEYGNKRPKDNLDTPCSEEETNSSSSRPSLTRSCSSPAVYDIETHPASHVFPHLLLGNGRDAGDPSSVGANCVLNVTCQAPSTNPMPGLKYMQIPASDTPHQNIKQYFQEAYDFIEDARKTGSKVLLHCHAGISRSATIAIAYVMRYKSLSLLEAYKLVKGVRPIISPNLNFMGQLLELEQSLRLSGVLEPISPAPLPATPTSSQNGDDKQPTTPTTIVTPTKCDDDIQTMDLDECDSGHSSGGSSNCSSRLTSPPITPEDETLGTSTSAAALATASSTLTLSSTSTSALSLCTSPPAAVSTNHLSATRPSRFKRNSPAKLRLNLQSTYAPIPKSLSCMTIHSAGISPICKDAPATPSCEMTMGFSNNNSNSSSSRAD</sequence>
<evidence type="ECO:0000259" key="6">
    <source>
        <dbReference type="PROSITE" id="PS50054"/>
    </source>
</evidence>
<evidence type="ECO:0000313" key="9">
    <source>
        <dbReference type="EnsemblMetazoa" id="MDOA007613-PA"/>
    </source>
</evidence>
<dbReference type="Gene3D" id="3.90.190.10">
    <property type="entry name" value="Protein tyrosine phosphatase superfamily"/>
    <property type="match status" value="1"/>
</dbReference>
<dbReference type="SMART" id="SM00195">
    <property type="entry name" value="DSPc"/>
    <property type="match status" value="1"/>
</dbReference>
<evidence type="ECO:0000313" key="11">
    <source>
        <dbReference type="RefSeq" id="XP_005185714.1"/>
    </source>
</evidence>
<name>T1PJX3_MUSDO</name>
<dbReference type="InterPro" id="IPR029021">
    <property type="entry name" value="Prot-tyrosine_phosphatase-like"/>
</dbReference>
<evidence type="ECO:0000256" key="3">
    <source>
        <dbReference type="ARBA" id="ARBA00022801"/>
    </source>
</evidence>
<feature type="compositionally biased region" description="Low complexity" evidence="5">
    <location>
        <begin position="43"/>
        <end position="53"/>
    </location>
</feature>
<dbReference type="InterPro" id="IPR000387">
    <property type="entry name" value="Tyr_Pase_dom"/>
</dbReference>
<comment type="similarity">
    <text evidence="1">Belongs to the protein-tyrosine phosphatase family. Non-receptor class dual specificity subfamily.</text>
</comment>
<reference evidence="8" key="1">
    <citation type="submission" date="2012-08" db="EMBL/GenBank/DDBJ databases">
        <title>Transcriptome of adult Musca domestica launches a platform for comparative house fly gene expression and characterization of differential gene expression among resistant and susceptible house flies.</title>
        <authorList>
            <person name="Liu N."/>
            <person name="Zhang L."/>
            <person name="Li M."/>
            <person name="Reid W."/>
        </authorList>
    </citation>
    <scope>NUCLEOTIDE SEQUENCE</scope>
    <source>
        <strain evidence="8">ALHF</strain>
        <tissue evidence="8">Whole body</tissue>
    </source>
</reference>
<dbReference type="Pfam" id="PF00782">
    <property type="entry name" value="DSPc"/>
    <property type="match status" value="1"/>
</dbReference>
<dbReference type="SUPFAM" id="SSF52799">
    <property type="entry name" value="(Phosphotyrosine protein) phosphatases II"/>
    <property type="match status" value="1"/>
</dbReference>
<feature type="compositionally biased region" description="Low complexity" evidence="5">
    <location>
        <begin position="233"/>
        <end position="243"/>
    </location>
</feature>
<feature type="domain" description="Tyrosine specific protein phosphatases" evidence="7">
    <location>
        <begin position="126"/>
        <end position="185"/>
    </location>
</feature>
<dbReference type="EMBL" id="KA648395">
    <property type="protein sequence ID" value="AFP63024.1"/>
    <property type="molecule type" value="mRNA"/>
</dbReference>
<dbReference type="OrthoDB" id="426001at2759"/>
<organism evidence="8">
    <name type="scientific">Musca domestica</name>
    <name type="common">House fly</name>
    <dbReference type="NCBI Taxonomy" id="7370"/>
    <lineage>
        <taxon>Eukaryota</taxon>
        <taxon>Metazoa</taxon>
        <taxon>Ecdysozoa</taxon>
        <taxon>Arthropoda</taxon>
        <taxon>Hexapoda</taxon>
        <taxon>Insecta</taxon>
        <taxon>Pterygota</taxon>
        <taxon>Neoptera</taxon>
        <taxon>Endopterygota</taxon>
        <taxon>Diptera</taxon>
        <taxon>Brachycera</taxon>
        <taxon>Muscomorpha</taxon>
        <taxon>Muscoidea</taxon>
        <taxon>Muscidae</taxon>
        <taxon>Musca</taxon>
    </lineage>
</organism>
<dbReference type="GO" id="GO:0017017">
    <property type="term" value="F:MAP kinase tyrosine/serine/threonine phosphatase activity"/>
    <property type="evidence" value="ECO:0007669"/>
    <property type="project" value="TreeGrafter"/>
</dbReference>